<evidence type="ECO:0000256" key="1">
    <source>
        <dbReference type="SAM" id="MobiDB-lite"/>
    </source>
</evidence>
<reference evidence="4" key="1">
    <citation type="submission" date="2013-09" db="EMBL/GenBank/DDBJ databases">
        <title>The Genome Sequence of Anopheles maculatus species B.</title>
        <authorList>
            <consortium name="The Broad Institute Genomics Platform"/>
            <person name="Neafsey D.E."/>
            <person name="Besansky N."/>
            <person name="Howell P."/>
            <person name="Walton C."/>
            <person name="Young S.K."/>
            <person name="Zeng Q."/>
            <person name="Gargeya S."/>
            <person name="Fitzgerald M."/>
            <person name="Haas B."/>
            <person name="Abouelleil A."/>
            <person name="Allen A.W."/>
            <person name="Alvarado L."/>
            <person name="Arachchi H.M."/>
            <person name="Berlin A.M."/>
            <person name="Chapman S.B."/>
            <person name="Gainer-Dewar J."/>
            <person name="Goldberg J."/>
            <person name="Griggs A."/>
            <person name="Gujja S."/>
            <person name="Hansen M."/>
            <person name="Howarth C."/>
            <person name="Imamovic A."/>
            <person name="Ireland A."/>
            <person name="Larimer J."/>
            <person name="McCowan C."/>
            <person name="Murphy C."/>
            <person name="Pearson M."/>
            <person name="Poon T.W."/>
            <person name="Priest M."/>
            <person name="Roberts A."/>
            <person name="Saif S."/>
            <person name="Shea T."/>
            <person name="Sisk P."/>
            <person name="Sykes S."/>
            <person name="Wortman J."/>
            <person name="Nusbaum C."/>
            <person name="Birren B."/>
        </authorList>
    </citation>
    <scope>NUCLEOTIDE SEQUENCE [LARGE SCALE GENOMIC DNA]</scope>
    <source>
        <strain evidence="4">maculatus3</strain>
    </source>
</reference>
<name>A0A182S8C8_9DIPT</name>
<dbReference type="EnsemblMetazoa" id="AMAM001724-RA">
    <property type="protein sequence ID" value="AMAM001724-PA"/>
    <property type="gene ID" value="AMAM001724"/>
</dbReference>
<feature type="compositionally biased region" description="Low complexity" evidence="1">
    <location>
        <begin position="76"/>
        <end position="90"/>
    </location>
</feature>
<keyword evidence="2" id="KW-0812">Transmembrane</keyword>
<feature type="region of interest" description="Disordered" evidence="1">
    <location>
        <begin position="70"/>
        <end position="90"/>
    </location>
</feature>
<dbReference type="Proteomes" id="UP000075901">
    <property type="component" value="Unassembled WGS sequence"/>
</dbReference>
<organism evidence="3 4">
    <name type="scientific">Anopheles maculatus</name>
    <dbReference type="NCBI Taxonomy" id="74869"/>
    <lineage>
        <taxon>Eukaryota</taxon>
        <taxon>Metazoa</taxon>
        <taxon>Ecdysozoa</taxon>
        <taxon>Arthropoda</taxon>
        <taxon>Hexapoda</taxon>
        <taxon>Insecta</taxon>
        <taxon>Pterygota</taxon>
        <taxon>Neoptera</taxon>
        <taxon>Endopterygota</taxon>
        <taxon>Diptera</taxon>
        <taxon>Nematocera</taxon>
        <taxon>Culicoidea</taxon>
        <taxon>Culicidae</taxon>
        <taxon>Anophelinae</taxon>
        <taxon>Anopheles</taxon>
        <taxon>Anopheles maculatus group</taxon>
    </lineage>
</organism>
<protein>
    <submittedName>
        <fullName evidence="3">Uncharacterized protein</fullName>
    </submittedName>
</protein>
<evidence type="ECO:0000313" key="3">
    <source>
        <dbReference type="EnsemblMetazoa" id="AMAM001724-PA"/>
    </source>
</evidence>
<accession>A0A182S8C8</accession>
<evidence type="ECO:0000256" key="2">
    <source>
        <dbReference type="SAM" id="Phobius"/>
    </source>
</evidence>
<evidence type="ECO:0000313" key="4">
    <source>
        <dbReference type="Proteomes" id="UP000075901"/>
    </source>
</evidence>
<dbReference type="VEuPathDB" id="VectorBase:AMAM001724"/>
<keyword evidence="2" id="KW-0472">Membrane</keyword>
<keyword evidence="4" id="KW-1185">Reference proteome</keyword>
<sequence length="164" mass="17627">MLLQLDGAIEVSSSIERSQRSSHPAKENILARNEDIASTVLKSAELQNTTTPTGIRSYTHVTVAMAQGNTNSTHVPKATPPTTLTASTPTEQPARKADILIYPTVPYTLLPTVSPETIVVPILSCIVGFPIFALLFASRDRACCVLGLSEIVSVWIKVFVPAEL</sequence>
<keyword evidence="2" id="KW-1133">Transmembrane helix</keyword>
<dbReference type="AlphaFoldDB" id="A0A182S8C8"/>
<proteinExistence type="predicted"/>
<feature type="transmembrane region" description="Helical" evidence="2">
    <location>
        <begin position="118"/>
        <end position="137"/>
    </location>
</feature>
<reference evidence="3" key="2">
    <citation type="submission" date="2020-05" db="UniProtKB">
        <authorList>
            <consortium name="EnsemblMetazoa"/>
        </authorList>
    </citation>
    <scope>IDENTIFICATION</scope>
    <source>
        <strain evidence="3">maculatus3</strain>
    </source>
</reference>